<dbReference type="AlphaFoldDB" id="A0A7J7KJG2"/>
<keyword evidence="3" id="KW-1185">Reference proteome</keyword>
<organism evidence="2 3">
    <name type="scientific">Bugula neritina</name>
    <name type="common">Brown bryozoan</name>
    <name type="synonym">Sertularia neritina</name>
    <dbReference type="NCBI Taxonomy" id="10212"/>
    <lineage>
        <taxon>Eukaryota</taxon>
        <taxon>Metazoa</taxon>
        <taxon>Spiralia</taxon>
        <taxon>Lophotrochozoa</taxon>
        <taxon>Bryozoa</taxon>
        <taxon>Gymnolaemata</taxon>
        <taxon>Cheilostomatida</taxon>
        <taxon>Flustrina</taxon>
        <taxon>Buguloidea</taxon>
        <taxon>Bugulidae</taxon>
        <taxon>Bugula</taxon>
    </lineage>
</organism>
<dbReference type="SMART" id="SM00969">
    <property type="entry name" value="SOCS_box"/>
    <property type="match status" value="1"/>
</dbReference>
<dbReference type="GO" id="GO:0035556">
    <property type="term" value="P:intracellular signal transduction"/>
    <property type="evidence" value="ECO:0007669"/>
    <property type="project" value="InterPro"/>
</dbReference>
<dbReference type="CDD" id="cd03716">
    <property type="entry name" value="SOCS_ASB_like"/>
    <property type="match status" value="1"/>
</dbReference>
<protein>
    <recommendedName>
        <fullName evidence="1">SOCS box domain-containing protein</fullName>
    </recommendedName>
</protein>
<evidence type="ECO:0000313" key="2">
    <source>
        <dbReference type="EMBL" id="KAF6038383.1"/>
    </source>
</evidence>
<reference evidence="2" key="1">
    <citation type="submission" date="2020-06" db="EMBL/GenBank/DDBJ databases">
        <title>Draft genome of Bugula neritina, a colonial animal packing powerful symbionts and potential medicines.</title>
        <authorList>
            <person name="Rayko M."/>
        </authorList>
    </citation>
    <scope>NUCLEOTIDE SEQUENCE [LARGE SCALE GENOMIC DNA]</scope>
    <source>
        <strain evidence="2">Kwan_BN1</strain>
    </source>
</reference>
<evidence type="ECO:0000313" key="3">
    <source>
        <dbReference type="Proteomes" id="UP000593567"/>
    </source>
</evidence>
<accession>A0A7J7KJG2</accession>
<dbReference type="InterPro" id="IPR036036">
    <property type="entry name" value="SOCS_box-like_dom_sf"/>
</dbReference>
<feature type="domain" description="SOCS box" evidence="1">
    <location>
        <begin position="235"/>
        <end position="275"/>
    </location>
</feature>
<dbReference type="Gene3D" id="1.10.750.20">
    <property type="entry name" value="SOCS box"/>
    <property type="match status" value="1"/>
</dbReference>
<proteinExistence type="predicted"/>
<comment type="caution">
    <text evidence="2">The sequence shown here is derived from an EMBL/GenBank/DDBJ whole genome shotgun (WGS) entry which is preliminary data.</text>
</comment>
<dbReference type="EMBL" id="VXIV02000418">
    <property type="protein sequence ID" value="KAF6038383.1"/>
    <property type="molecule type" value="Genomic_DNA"/>
</dbReference>
<gene>
    <name evidence="2" type="ORF">EB796_003286</name>
</gene>
<dbReference type="PROSITE" id="PS50225">
    <property type="entry name" value="SOCS"/>
    <property type="match status" value="1"/>
</dbReference>
<dbReference type="SUPFAM" id="SSF158235">
    <property type="entry name" value="SOCS box-like"/>
    <property type="match status" value="1"/>
</dbReference>
<evidence type="ECO:0000259" key="1">
    <source>
        <dbReference type="PROSITE" id="PS50225"/>
    </source>
</evidence>
<sequence>MGEREASEKTFSLQCLGEGRITMPMIQEDSDLLEELFHSGYFNKGEEGVVATLKKALSIVYKHFDSKRMGNELRCGNIRYFLSVVLTILKPTDFSLEKERDLLRNYIELVLLVRFSKPVQEKLLRYLEQASSFKSGILYNFIRLYPEAKSNSFMVPAFRFAVNYHHYRGARNLLYLIACMPPCTLAYIVSSSYDEEMLPIALAMIEIGIVCQHVNCADDQRPVNKKFDKLISKAKENPLSLQQLCRLKIRSRLSNVDVVRDCYKLPLPRLLQDYVGLRFLNPSIANQFFSGFKRLSYDVTYDIKRRYDVDYSAVADADDSLPHPKWLLKDDWLSSQV</sequence>
<name>A0A7J7KJG2_BUGNE</name>
<dbReference type="Pfam" id="PF07525">
    <property type="entry name" value="SOCS_box"/>
    <property type="match status" value="1"/>
</dbReference>
<dbReference type="InterPro" id="IPR001496">
    <property type="entry name" value="SOCS_box"/>
</dbReference>
<dbReference type="Proteomes" id="UP000593567">
    <property type="component" value="Unassembled WGS sequence"/>
</dbReference>